<dbReference type="InterPro" id="IPR023229">
    <property type="entry name" value="T2SS_M_periplasmic_sf"/>
</dbReference>
<dbReference type="Proteomes" id="UP000280434">
    <property type="component" value="Unassembled WGS sequence"/>
</dbReference>
<evidence type="ECO:0000256" key="4">
    <source>
        <dbReference type="ARBA" id="ARBA00022475"/>
    </source>
</evidence>
<dbReference type="InterPro" id="IPR007690">
    <property type="entry name" value="T2SS_GspM"/>
</dbReference>
<keyword evidence="9 10" id="KW-0472">Membrane</keyword>
<evidence type="ECO:0000313" key="11">
    <source>
        <dbReference type="EMBL" id="RKP52482.1"/>
    </source>
</evidence>
<evidence type="ECO:0000256" key="6">
    <source>
        <dbReference type="ARBA" id="ARBA00022692"/>
    </source>
</evidence>
<evidence type="ECO:0000256" key="10">
    <source>
        <dbReference type="SAM" id="Phobius"/>
    </source>
</evidence>
<protein>
    <submittedName>
        <fullName evidence="11">Type II secretion system protein M</fullName>
    </submittedName>
</protein>
<dbReference type="GO" id="GO:0015627">
    <property type="term" value="C:type II protein secretion system complex"/>
    <property type="evidence" value="ECO:0007669"/>
    <property type="project" value="InterPro"/>
</dbReference>
<keyword evidence="5" id="KW-0997">Cell inner membrane</keyword>
<accession>A0A494XRN1</accession>
<gene>
    <name evidence="11" type="ORF">D7S89_02910</name>
</gene>
<dbReference type="Pfam" id="PF04612">
    <property type="entry name" value="T2SSM"/>
    <property type="match status" value="1"/>
</dbReference>
<comment type="caution">
    <text evidence="11">The sequence shown here is derived from an EMBL/GenBank/DDBJ whole genome shotgun (WGS) entry which is preliminary data.</text>
</comment>
<keyword evidence="12" id="KW-1185">Reference proteome</keyword>
<name>A0A494XRN1_9BURK</name>
<evidence type="ECO:0000256" key="1">
    <source>
        <dbReference type="ARBA" id="ARBA00004377"/>
    </source>
</evidence>
<evidence type="ECO:0000256" key="9">
    <source>
        <dbReference type="ARBA" id="ARBA00023136"/>
    </source>
</evidence>
<proteinExistence type="inferred from homology"/>
<evidence type="ECO:0000313" key="12">
    <source>
        <dbReference type="Proteomes" id="UP000280434"/>
    </source>
</evidence>
<dbReference type="GO" id="GO:0015628">
    <property type="term" value="P:protein secretion by the type II secretion system"/>
    <property type="evidence" value="ECO:0007669"/>
    <property type="project" value="InterPro"/>
</dbReference>
<dbReference type="RefSeq" id="WP_121275412.1">
    <property type="nucleotide sequence ID" value="NZ_RBZV01000001.1"/>
</dbReference>
<dbReference type="GO" id="GO:0005886">
    <property type="term" value="C:plasma membrane"/>
    <property type="evidence" value="ECO:0007669"/>
    <property type="project" value="UniProtKB-SubCell"/>
</dbReference>
<evidence type="ECO:0000256" key="2">
    <source>
        <dbReference type="ARBA" id="ARBA00010637"/>
    </source>
</evidence>
<evidence type="ECO:0000256" key="3">
    <source>
        <dbReference type="ARBA" id="ARBA00022448"/>
    </source>
</evidence>
<keyword evidence="4" id="KW-1003">Cell membrane</keyword>
<dbReference type="EMBL" id="RBZV01000001">
    <property type="protein sequence ID" value="RKP52482.1"/>
    <property type="molecule type" value="Genomic_DNA"/>
</dbReference>
<dbReference type="SUPFAM" id="SSF103054">
    <property type="entry name" value="General secretion pathway protein M, EpsM"/>
    <property type="match status" value="1"/>
</dbReference>
<keyword evidence="3" id="KW-0813">Transport</keyword>
<sequence length="169" mass="17421">MGTQLRAIRASVSAWLEGRAPRERALLVVGSAVALVALLYSVLWEPAYSGRAQVVASLPALATQLAQARVGLAEARRLRVAVAAPVARGVALRDALAASLSQAGIADAHVALVGAGVEVEAKAVPFAAWMNWLDAVRRAQRVRVIDAHASGEARPGLATVSAALQPAAP</sequence>
<dbReference type="OrthoDB" id="8776177at2"/>
<dbReference type="Gene3D" id="3.30.1360.100">
    <property type="entry name" value="General secretion pathway protein M, EpsM"/>
    <property type="match status" value="1"/>
</dbReference>
<evidence type="ECO:0000256" key="5">
    <source>
        <dbReference type="ARBA" id="ARBA00022519"/>
    </source>
</evidence>
<dbReference type="AlphaFoldDB" id="A0A494XRN1"/>
<reference evidence="11 12" key="1">
    <citation type="submission" date="2018-10" db="EMBL/GenBank/DDBJ databases">
        <title>Paraburkholderia sp. 7MK8-2, isolated from soil.</title>
        <authorList>
            <person name="Gao Z.-H."/>
            <person name="Qiu L.-H."/>
        </authorList>
    </citation>
    <scope>NUCLEOTIDE SEQUENCE [LARGE SCALE GENOMIC DNA]</scope>
    <source>
        <strain evidence="11 12">7MK8-2</strain>
    </source>
</reference>
<comment type="similarity">
    <text evidence="2">Belongs to the GSP M family.</text>
</comment>
<evidence type="ECO:0000256" key="8">
    <source>
        <dbReference type="ARBA" id="ARBA00022989"/>
    </source>
</evidence>
<organism evidence="11 12">
    <name type="scientific">Trinickia fusca</name>
    <dbReference type="NCBI Taxonomy" id="2419777"/>
    <lineage>
        <taxon>Bacteria</taxon>
        <taxon>Pseudomonadati</taxon>
        <taxon>Pseudomonadota</taxon>
        <taxon>Betaproteobacteria</taxon>
        <taxon>Burkholderiales</taxon>
        <taxon>Burkholderiaceae</taxon>
        <taxon>Trinickia</taxon>
    </lineage>
</organism>
<keyword evidence="6 10" id="KW-0812">Transmembrane</keyword>
<evidence type="ECO:0000256" key="7">
    <source>
        <dbReference type="ARBA" id="ARBA00022927"/>
    </source>
</evidence>
<keyword evidence="7" id="KW-0653">Protein transport</keyword>
<comment type="subcellular location">
    <subcellularLocation>
        <location evidence="1">Cell inner membrane</location>
        <topology evidence="1">Single-pass membrane protein</topology>
    </subcellularLocation>
</comment>
<feature type="transmembrane region" description="Helical" evidence="10">
    <location>
        <begin position="25"/>
        <end position="44"/>
    </location>
</feature>
<keyword evidence="8 10" id="KW-1133">Transmembrane helix</keyword>